<sequence>MNNKSPNKKIIRGIIYITGLLTLALGIILNTKAGLGVSPIISVSYSISQIMKINFGNMTFILYGIFVVIEFILHMIINHRKKSKGQNYNLKKMLLMDALQFPLSFFFTRFMNLFSAYIPNFEEDMLGTVWGTMPVRVLVLLVAIVLTGVGAAMSLDMRIIPNPGDGIVQAISDFVGKDVGLVKNCFDVFNICLTTVMCLVFIGHIVGIGIGTVIAVIGVGRVIAAFNFVFMKKFVKLEIE</sequence>
<proteinExistence type="predicted"/>
<protein>
    <submittedName>
        <fullName evidence="2">Uncharacterized protein</fullName>
    </submittedName>
</protein>
<dbReference type="AlphaFoldDB" id="A5Z717"/>
<evidence type="ECO:0000256" key="1">
    <source>
        <dbReference type="SAM" id="Phobius"/>
    </source>
</evidence>
<reference evidence="2 3" key="2">
    <citation type="submission" date="2007-04" db="EMBL/GenBank/DDBJ databases">
        <title>Draft genome sequence of Eubacterium ventriosum (ATCC 27560).</title>
        <authorList>
            <person name="Sudarsanam P."/>
            <person name="Ley R."/>
            <person name="Guruge J."/>
            <person name="Turnbaugh P.J."/>
            <person name="Mahowald M."/>
            <person name="Liep D."/>
            <person name="Gordon J."/>
        </authorList>
    </citation>
    <scope>NUCLEOTIDE SEQUENCE [LARGE SCALE GENOMIC DNA]</scope>
    <source>
        <strain evidence="2 3">ATCC 27560</strain>
    </source>
</reference>
<dbReference type="RefSeq" id="WP_005361282.1">
    <property type="nucleotide sequence ID" value="NZ_DS264271.1"/>
</dbReference>
<dbReference type="EMBL" id="AAVL02000034">
    <property type="protein sequence ID" value="EDM51174.1"/>
    <property type="molecule type" value="Genomic_DNA"/>
</dbReference>
<keyword evidence="1" id="KW-0472">Membrane</keyword>
<evidence type="ECO:0000313" key="2">
    <source>
        <dbReference type="EMBL" id="EDM51174.1"/>
    </source>
</evidence>
<feature type="transmembrane region" description="Helical" evidence="1">
    <location>
        <begin position="138"/>
        <end position="160"/>
    </location>
</feature>
<dbReference type="HOGENOM" id="CLU_083843_2_1_9"/>
<organism evidence="2 3">
    <name type="scientific">Eubacterium ventriosum ATCC 27560</name>
    <dbReference type="NCBI Taxonomy" id="411463"/>
    <lineage>
        <taxon>Bacteria</taxon>
        <taxon>Bacillati</taxon>
        <taxon>Bacillota</taxon>
        <taxon>Clostridia</taxon>
        <taxon>Eubacteriales</taxon>
        <taxon>Eubacteriaceae</taxon>
        <taxon>Eubacterium</taxon>
    </lineage>
</organism>
<dbReference type="OrthoDB" id="87655at2"/>
<keyword evidence="1" id="KW-0812">Transmembrane</keyword>
<keyword evidence="1" id="KW-1133">Transmembrane helix</keyword>
<dbReference type="PANTHER" id="PTHR40078:SF1">
    <property type="entry name" value="INTEGRAL MEMBRANE PROTEIN"/>
    <property type="match status" value="1"/>
</dbReference>
<gene>
    <name evidence="2" type="ORF">EUBVEN_01501</name>
</gene>
<feature type="transmembrane region" description="Helical" evidence="1">
    <location>
        <begin position="98"/>
        <end position="118"/>
    </location>
</feature>
<feature type="transmembrane region" description="Helical" evidence="1">
    <location>
        <begin position="14"/>
        <end position="35"/>
    </location>
</feature>
<dbReference type="InterPro" id="IPR038750">
    <property type="entry name" value="YczE/YyaS-like"/>
</dbReference>
<comment type="caution">
    <text evidence="2">The sequence shown here is derived from an EMBL/GenBank/DDBJ whole genome shotgun (WGS) entry which is preliminary data.</text>
</comment>
<dbReference type="PANTHER" id="PTHR40078">
    <property type="entry name" value="INTEGRAL MEMBRANE PROTEIN-RELATED"/>
    <property type="match status" value="1"/>
</dbReference>
<reference evidence="2 3" key="1">
    <citation type="submission" date="2007-03" db="EMBL/GenBank/DDBJ databases">
        <authorList>
            <person name="Fulton L."/>
            <person name="Clifton S."/>
            <person name="Fulton B."/>
            <person name="Xu J."/>
            <person name="Minx P."/>
            <person name="Pepin K.H."/>
            <person name="Johnson M."/>
            <person name="Thiruvilangam P."/>
            <person name="Bhonagiri V."/>
            <person name="Nash W.E."/>
            <person name="Mardis E.R."/>
            <person name="Wilson R.K."/>
        </authorList>
    </citation>
    <scope>NUCLEOTIDE SEQUENCE [LARGE SCALE GENOMIC DNA]</scope>
    <source>
        <strain evidence="2 3">ATCC 27560</strain>
    </source>
</reference>
<feature type="transmembrane region" description="Helical" evidence="1">
    <location>
        <begin position="55"/>
        <end position="77"/>
    </location>
</feature>
<dbReference type="STRING" id="411463.EUBVEN_01501"/>
<feature type="transmembrane region" description="Helical" evidence="1">
    <location>
        <begin position="208"/>
        <end position="230"/>
    </location>
</feature>
<dbReference type="Proteomes" id="UP000006000">
    <property type="component" value="Unassembled WGS sequence"/>
</dbReference>
<name>A5Z717_9FIRM</name>
<accession>A5Z717</accession>
<dbReference type="eggNOG" id="COG2364">
    <property type="taxonomic scope" value="Bacteria"/>
</dbReference>
<feature type="transmembrane region" description="Helical" evidence="1">
    <location>
        <begin position="181"/>
        <end position="202"/>
    </location>
</feature>
<dbReference type="Pfam" id="PF19700">
    <property type="entry name" value="DUF6198"/>
    <property type="match status" value="1"/>
</dbReference>
<evidence type="ECO:0000313" key="3">
    <source>
        <dbReference type="Proteomes" id="UP000006000"/>
    </source>
</evidence>